<dbReference type="AlphaFoldDB" id="M5FYN3"/>
<sequence length="108" mass="11381">MGRNTGRVYQIVAAATATATATTVAAAAAPAARAKAQPAAKTLATLRGGKKTAMQQENRTSDKRGGEMAQEEGNGERESCIKQESRELEEVELLESQFTAGDAREQPS</sequence>
<protein>
    <submittedName>
        <fullName evidence="2">Uncharacterized protein</fullName>
    </submittedName>
</protein>
<dbReference type="Proteomes" id="UP000030653">
    <property type="component" value="Unassembled WGS sequence"/>
</dbReference>
<evidence type="ECO:0000313" key="2">
    <source>
        <dbReference type="EMBL" id="EJU01624.1"/>
    </source>
</evidence>
<evidence type="ECO:0000256" key="1">
    <source>
        <dbReference type="SAM" id="MobiDB-lite"/>
    </source>
</evidence>
<name>M5FYN3_DACPD</name>
<organism evidence="2 3">
    <name type="scientific">Dacryopinax primogenitus (strain DJM 731)</name>
    <name type="common">Brown rot fungus</name>
    <dbReference type="NCBI Taxonomy" id="1858805"/>
    <lineage>
        <taxon>Eukaryota</taxon>
        <taxon>Fungi</taxon>
        <taxon>Dikarya</taxon>
        <taxon>Basidiomycota</taxon>
        <taxon>Agaricomycotina</taxon>
        <taxon>Dacrymycetes</taxon>
        <taxon>Dacrymycetales</taxon>
        <taxon>Dacrymycetaceae</taxon>
        <taxon>Dacryopinax</taxon>
    </lineage>
</organism>
<feature type="region of interest" description="Disordered" evidence="1">
    <location>
        <begin position="30"/>
        <end position="87"/>
    </location>
</feature>
<dbReference type="EMBL" id="JH795864">
    <property type="protein sequence ID" value="EJU01624.1"/>
    <property type="molecule type" value="Genomic_DNA"/>
</dbReference>
<keyword evidence="3" id="KW-1185">Reference proteome</keyword>
<reference evidence="2 3" key="1">
    <citation type="journal article" date="2012" name="Science">
        <title>The Paleozoic origin of enzymatic lignin decomposition reconstructed from 31 fungal genomes.</title>
        <authorList>
            <person name="Floudas D."/>
            <person name="Binder M."/>
            <person name="Riley R."/>
            <person name="Barry K."/>
            <person name="Blanchette R.A."/>
            <person name="Henrissat B."/>
            <person name="Martinez A.T."/>
            <person name="Otillar R."/>
            <person name="Spatafora J.W."/>
            <person name="Yadav J.S."/>
            <person name="Aerts A."/>
            <person name="Benoit I."/>
            <person name="Boyd A."/>
            <person name="Carlson A."/>
            <person name="Copeland A."/>
            <person name="Coutinho P.M."/>
            <person name="de Vries R.P."/>
            <person name="Ferreira P."/>
            <person name="Findley K."/>
            <person name="Foster B."/>
            <person name="Gaskell J."/>
            <person name="Glotzer D."/>
            <person name="Gorecki P."/>
            <person name="Heitman J."/>
            <person name="Hesse C."/>
            <person name="Hori C."/>
            <person name="Igarashi K."/>
            <person name="Jurgens J.A."/>
            <person name="Kallen N."/>
            <person name="Kersten P."/>
            <person name="Kohler A."/>
            <person name="Kuees U."/>
            <person name="Kumar T.K.A."/>
            <person name="Kuo A."/>
            <person name="LaButti K."/>
            <person name="Larrondo L.F."/>
            <person name="Lindquist E."/>
            <person name="Ling A."/>
            <person name="Lombard V."/>
            <person name="Lucas S."/>
            <person name="Lundell T."/>
            <person name="Martin R."/>
            <person name="McLaughlin D.J."/>
            <person name="Morgenstern I."/>
            <person name="Morin E."/>
            <person name="Murat C."/>
            <person name="Nagy L.G."/>
            <person name="Nolan M."/>
            <person name="Ohm R.A."/>
            <person name="Patyshakuliyeva A."/>
            <person name="Rokas A."/>
            <person name="Ruiz-Duenas F.J."/>
            <person name="Sabat G."/>
            <person name="Salamov A."/>
            <person name="Samejima M."/>
            <person name="Schmutz J."/>
            <person name="Slot J.C."/>
            <person name="St John F."/>
            <person name="Stenlid J."/>
            <person name="Sun H."/>
            <person name="Sun S."/>
            <person name="Syed K."/>
            <person name="Tsang A."/>
            <person name="Wiebenga A."/>
            <person name="Young D."/>
            <person name="Pisabarro A."/>
            <person name="Eastwood D.C."/>
            <person name="Martin F."/>
            <person name="Cullen D."/>
            <person name="Grigoriev I.V."/>
            <person name="Hibbett D.S."/>
        </authorList>
    </citation>
    <scope>NUCLEOTIDE SEQUENCE [LARGE SCALE GENOMIC DNA]</scope>
    <source>
        <strain evidence="2 3">DJM-731 SS1</strain>
    </source>
</reference>
<gene>
    <name evidence="2" type="ORF">DACRYDRAFT_108158</name>
</gene>
<feature type="compositionally biased region" description="Basic and acidic residues" evidence="1">
    <location>
        <begin position="74"/>
        <end position="87"/>
    </location>
</feature>
<accession>M5FYN3</accession>
<evidence type="ECO:0000313" key="3">
    <source>
        <dbReference type="Proteomes" id="UP000030653"/>
    </source>
</evidence>
<proteinExistence type="predicted"/>
<dbReference type="RefSeq" id="XP_040628521.1">
    <property type="nucleotide sequence ID" value="XM_040768599.1"/>
</dbReference>
<feature type="compositionally biased region" description="Low complexity" evidence="1">
    <location>
        <begin position="30"/>
        <end position="46"/>
    </location>
</feature>
<dbReference type="GeneID" id="63683661"/>
<dbReference type="HOGENOM" id="CLU_2196860_0_0_1"/>